<proteinExistence type="predicted"/>
<accession>A0A1G1YJK9</accession>
<evidence type="ECO:0000313" key="3">
    <source>
        <dbReference type="Proteomes" id="UP000178501"/>
    </source>
</evidence>
<dbReference type="Pfam" id="PF05552">
    <property type="entry name" value="MS_channel_1st_1"/>
    <property type="match status" value="2"/>
</dbReference>
<dbReference type="Gene3D" id="1.10.287.1260">
    <property type="match status" value="1"/>
</dbReference>
<feature type="transmembrane region" description="Helical" evidence="1">
    <location>
        <begin position="18"/>
        <end position="43"/>
    </location>
</feature>
<keyword evidence="1" id="KW-0472">Membrane</keyword>
<reference evidence="2 3" key="1">
    <citation type="journal article" date="2016" name="Nat. Commun.">
        <title>Thousands of microbial genomes shed light on interconnected biogeochemical processes in an aquifer system.</title>
        <authorList>
            <person name="Anantharaman K."/>
            <person name="Brown C.T."/>
            <person name="Hug L.A."/>
            <person name="Sharon I."/>
            <person name="Castelle C.J."/>
            <person name="Probst A.J."/>
            <person name="Thomas B.C."/>
            <person name="Singh A."/>
            <person name="Wilkins M.J."/>
            <person name="Karaoz U."/>
            <person name="Brodie E.L."/>
            <person name="Williams K.H."/>
            <person name="Hubbard S.S."/>
            <person name="Banfield J.F."/>
        </authorList>
    </citation>
    <scope>NUCLEOTIDE SEQUENCE [LARGE SCALE GENOMIC DNA]</scope>
</reference>
<gene>
    <name evidence="2" type="ORF">A3J65_02360</name>
</gene>
<feature type="transmembrane region" description="Helical" evidence="1">
    <location>
        <begin position="150"/>
        <end position="180"/>
    </location>
</feature>
<protein>
    <submittedName>
        <fullName evidence="2">Uncharacterized protein</fullName>
    </submittedName>
</protein>
<dbReference type="InterPro" id="IPR008910">
    <property type="entry name" value="MSC_TM_helix"/>
</dbReference>
<dbReference type="EMBL" id="MHIK01000026">
    <property type="protein sequence ID" value="OGY51657.1"/>
    <property type="molecule type" value="Genomic_DNA"/>
</dbReference>
<sequence length="224" mass="23838">MNVITDWGSVLAASFSEIWFKLAGLTPNFLGAVLILIIGLLLAKTLGRLTAQIAKGLYVDRAVEATGIKKILEKIGFKLPVSRALGLLLAWFLYAIILVAVADILRLAQISEFLSAVVLYIPNVIIAVVILLVGIVISNFSHTLVKETALAANLAAGAFLAAAAKWAILIFTFMAALIQLKVATELIQILFAGLILMVSLAGGIAFGLGGKDKAREVIEKITQK</sequence>
<name>A0A1G1YJK9_9BACT</name>
<dbReference type="AlphaFoldDB" id="A0A1G1YJK9"/>
<keyword evidence="1" id="KW-0812">Transmembrane</keyword>
<keyword evidence="1" id="KW-1133">Transmembrane helix</keyword>
<feature type="transmembrane region" description="Helical" evidence="1">
    <location>
        <begin position="186"/>
        <end position="208"/>
    </location>
</feature>
<evidence type="ECO:0000313" key="2">
    <source>
        <dbReference type="EMBL" id="OGY51657.1"/>
    </source>
</evidence>
<feature type="transmembrane region" description="Helical" evidence="1">
    <location>
        <begin position="117"/>
        <end position="138"/>
    </location>
</feature>
<feature type="transmembrane region" description="Helical" evidence="1">
    <location>
        <begin position="84"/>
        <end position="105"/>
    </location>
</feature>
<dbReference type="Proteomes" id="UP000178501">
    <property type="component" value="Unassembled WGS sequence"/>
</dbReference>
<organism evidence="2 3">
    <name type="scientific">Candidatus Buchananbacteria bacterium RIFCSPHIGHO2_02_FULL_45_11b</name>
    <dbReference type="NCBI Taxonomy" id="1797541"/>
    <lineage>
        <taxon>Bacteria</taxon>
        <taxon>Candidatus Buchananiibacteriota</taxon>
    </lineage>
</organism>
<comment type="caution">
    <text evidence="2">The sequence shown here is derived from an EMBL/GenBank/DDBJ whole genome shotgun (WGS) entry which is preliminary data.</text>
</comment>
<evidence type="ECO:0000256" key="1">
    <source>
        <dbReference type="SAM" id="Phobius"/>
    </source>
</evidence>